<evidence type="ECO:0000313" key="1">
    <source>
        <dbReference type="EMBL" id="KAJ9672055.1"/>
    </source>
</evidence>
<dbReference type="PANTHER" id="PTHR33974">
    <property type="entry name" value="VASCULAR-RELATED UNKNOWN PROTEIN 1-RELATED"/>
    <property type="match status" value="1"/>
</dbReference>
<dbReference type="InterPro" id="IPR039280">
    <property type="entry name" value="VUP"/>
</dbReference>
<gene>
    <name evidence="1" type="ORF">PVL29_025625</name>
</gene>
<proteinExistence type="predicted"/>
<reference evidence="1 2" key="1">
    <citation type="journal article" date="2023" name="BMC Biotechnol.">
        <title>Vitis rotundifolia cv Carlos genome sequencing.</title>
        <authorList>
            <person name="Huff M."/>
            <person name="Hulse-Kemp A."/>
            <person name="Scheffler B."/>
            <person name="Youngblood R."/>
            <person name="Simpson S."/>
            <person name="Babiker E."/>
            <person name="Staton M."/>
        </authorList>
    </citation>
    <scope>NUCLEOTIDE SEQUENCE [LARGE SCALE GENOMIC DNA]</scope>
    <source>
        <tissue evidence="1">Leaf</tissue>
    </source>
</reference>
<name>A0AA39D6P6_VITRO</name>
<comment type="caution">
    <text evidence="1">The sequence shown here is derived from an EMBL/GenBank/DDBJ whole genome shotgun (WGS) entry which is preliminary data.</text>
</comment>
<evidence type="ECO:0000313" key="2">
    <source>
        <dbReference type="Proteomes" id="UP001168098"/>
    </source>
</evidence>
<organism evidence="1 2">
    <name type="scientific">Vitis rotundifolia</name>
    <name type="common">Muscadine grape</name>
    <dbReference type="NCBI Taxonomy" id="103349"/>
    <lineage>
        <taxon>Eukaryota</taxon>
        <taxon>Viridiplantae</taxon>
        <taxon>Streptophyta</taxon>
        <taxon>Embryophyta</taxon>
        <taxon>Tracheophyta</taxon>
        <taxon>Spermatophyta</taxon>
        <taxon>Magnoliopsida</taxon>
        <taxon>eudicotyledons</taxon>
        <taxon>Gunneridae</taxon>
        <taxon>Pentapetalae</taxon>
        <taxon>rosids</taxon>
        <taxon>Vitales</taxon>
        <taxon>Vitaceae</taxon>
        <taxon>Viteae</taxon>
        <taxon>Vitis</taxon>
    </lineage>
</organism>
<dbReference type="Proteomes" id="UP001168098">
    <property type="component" value="Unassembled WGS sequence"/>
</dbReference>
<dbReference type="AlphaFoldDB" id="A0AA39D6P6"/>
<sequence>MAYTSMPKSLPHHQYHFSHYFPLKLPLSTIYVSGAGRLQKLANKLNILLLPPLLFFLALDMEEHMDSMSKALSSQARTNESPEESGWTMYFEDFLANKKEHSSSPSGNYGRASYGYGSSSLVSDAASSAGKKLVDNDPVAVLSLEKRCKKLSFKKRKTKGAVVDDALEDTASSPVTSPKVFDLRKLDMNPKEKAIDISKEKGSSYRQTNERGDEVGFIGRDSNCTELKKRGLCLVPLSMIVDYLG</sequence>
<accession>A0AA39D6P6</accession>
<dbReference type="PANTHER" id="PTHR33974:SF25">
    <property type="entry name" value="SMALL PHOSPHATASE-LIKE PROTEIN 2, PUTATIVE-RELATED"/>
    <property type="match status" value="1"/>
</dbReference>
<keyword evidence="2" id="KW-1185">Reference proteome</keyword>
<dbReference type="GO" id="GO:0010089">
    <property type="term" value="P:xylem development"/>
    <property type="evidence" value="ECO:0007669"/>
    <property type="project" value="InterPro"/>
</dbReference>
<protein>
    <submittedName>
        <fullName evidence="1">Uncharacterized protein</fullName>
    </submittedName>
</protein>
<dbReference type="EMBL" id="JARBHA010000019">
    <property type="protein sequence ID" value="KAJ9672055.1"/>
    <property type="molecule type" value="Genomic_DNA"/>
</dbReference>